<dbReference type="EMBL" id="FMPI01000005">
    <property type="protein sequence ID" value="SCS75748.1"/>
    <property type="molecule type" value="Genomic_DNA"/>
</dbReference>
<organism evidence="2 5">
    <name type="scientific">Staphylococcus caeli</name>
    <dbReference type="NCBI Taxonomy" id="2201815"/>
    <lineage>
        <taxon>Bacteria</taxon>
        <taxon>Bacillati</taxon>
        <taxon>Bacillota</taxon>
        <taxon>Bacilli</taxon>
        <taxon>Bacillales</taxon>
        <taxon>Staphylococcaceae</taxon>
        <taxon>Staphylococcus</taxon>
    </lineage>
</organism>
<evidence type="ECO:0000313" key="4">
    <source>
        <dbReference type="Proteomes" id="UP000095412"/>
    </source>
</evidence>
<dbReference type="Proteomes" id="UP000095768">
    <property type="component" value="Unassembled WGS sequence"/>
</dbReference>
<gene>
    <name evidence="2" type="primary">ydjM</name>
    <name evidence="2" type="ORF">SAMEA2297795_01000</name>
    <name evidence="3" type="ORF">SAMEA2297796_01103</name>
</gene>
<dbReference type="EMBL" id="FMPG01000003">
    <property type="protein sequence ID" value="SCS72991.1"/>
    <property type="molecule type" value="Genomic_DNA"/>
</dbReference>
<sequence length="178" mass="20130">MTGKTHSSCGLLVGSLTIEYFNTDLFTSVTIITLAVISSLFPDICHTHSKIGRRFKLISFFIRLLFGHRTFTHSLLFICIITCLLYIIQTPYHYLITMILGLLSHVILDMLTPKGVKLFYPIPISVRFPMTFKTGGLVDISLASALSIGAIYVLFQPYFNQLFTHWLSFMVVQSSIII</sequence>
<reference evidence="3 4" key="1">
    <citation type="submission" date="2016-09" db="EMBL/GenBank/DDBJ databases">
        <authorList>
            <consortium name="Pathogen Informatics"/>
            <person name="Sun Q."/>
            <person name="Inoue M."/>
        </authorList>
    </citation>
    <scope>NUCLEOTIDE SEQUENCE [LARGE SCALE GENOMIC DNA]</scope>
    <source>
        <strain evidence="3 4">82C</strain>
    </source>
</reference>
<dbReference type="PANTHER" id="PTHR35531">
    <property type="entry name" value="INNER MEMBRANE PROTEIN YBCI-RELATED"/>
    <property type="match status" value="1"/>
</dbReference>
<dbReference type="GO" id="GO:0016787">
    <property type="term" value="F:hydrolase activity"/>
    <property type="evidence" value="ECO:0007669"/>
    <property type="project" value="UniProtKB-KW"/>
</dbReference>
<keyword evidence="1" id="KW-0472">Membrane</keyword>
<keyword evidence="2" id="KW-0378">Hydrolase</keyword>
<feature type="transmembrane region" description="Helical" evidence="1">
    <location>
        <begin position="94"/>
        <end position="111"/>
    </location>
</feature>
<keyword evidence="1" id="KW-1133">Transmembrane helix</keyword>
<feature type="transmembrane region" description="Helical" evidence="1">
    <location>
        <begin position="25"/>
        <end position="45"/>
    </location>
</feature>
<keyword evidence="4" id="KW-1185">Reference proteome</keyword>
<reference evidence="2 5" key="2">
    <citation type="submission" date="2016-09" db="EMBL/GenBank/DDBJ databases">
        <authorList>
            <consortium name="Pathogen Informatics"/>
        </authorList>
    </citation>
    <scope>NUCLEOTIDE SEQUENCE [LARGE SCALE GENOMIC DNA]</scope>
    <source>
        <strain evidence="2 5">82B</strain>
    </source>
</reference>
<dbReference type="Proteomes" id="UP000095412">
    <property type="component" value="Unassembled WGS sequence"/>
</dbReference>
<dbReference type="InterPro" id="IPR007404">
    <property type="entry name" value="YdjM-like"/>
</dbReference>
<evidence type="ECO:0000313" key="2">
    <source>
        <dbReference type="EMBL" id="SCS72991.1"/>
    </source>
</evidence>
<dbReference type="PANTHER" id="PTHR35531:SF1">
    <property type="entry name" value="INNER MEMBRANE PROTEIN YBCI-RELATED"/>
    <property type="match status" value="1"/>
</dbReference>
<accession>A0A1D4KG49</accession>
<proteinExistence type="predicted"/>
<dbReference type="RefSeq" id="WP_069995294.1">
    <property type="nucleotide sequence ID" value="NZ_FMPG01000003.1"/>
</dbReference>
<evidence type="ECO:0000313" key="5">
    <source>
        <dbReference type="Proteomes" id="UP000095768"/>
    </source>
</evidence>
<keyword evidence="1" id="KW-0812">Transmembrane</keyword>
<feature type="transmembrane region" description="Helical" evidence="1">
    <location>
        <begin position="66"/>
        <end position="88"/>
    </location>
</feature>
<protein>
    <submittedName>
        <fullName evidence="2">Membrane-bound metal-dependent hydrolase</fullName>
    </submittedName>
</protein>
<evidence type="ECO:0000256" key="1">
    <source>
        <dbReference type="SAM" id="Phobius"/>
    </source>
</evidence>
<name>A0A1D4KG49_9STAP</name>
<feature type="transmembrane region" description="Helical" evidence="1">
    <location>
        <begin position="132"/>
        <end position="155"/>
    </location>
</feature>
<dbReference type="OrthoDB" id="5459053at2"/>
<dbReference type="Pfam" id="PF04307">
    <property type="entry name" value="YdjM"/>
    <property type="match status" value="1"/>
</dbReference>
<evidence type="ECO:0000313" key="3">
    <source>
        <dbReference type="EMBL" id="SCS75748.1"/>
    </source>
</evidence>
<dbReference type="AlphaFoldDB" id="A0A1D4KG49"/>